<dbReference type="InterPro" id="IPR051044">
    <property type="entry name" value="MAG_DAG_Lipase"/>
</dbReference>
<name>A0ABX1GK66_9GAMM</name>
<dbReference type="Gene3D" id="3.40.50.1820">
    <property type="entry name" value="alpha/beta hydrolase"/>
    <property type="match status" value="1"/>
</dbReference>
<protein>
    <submittedName>
        <fullName evidence="2">Alpha/beta hydrolase</fullName>
    </submittedName>
</protein>
<keyword evidence="2" id="KW-0378">Hydrolase</keyword>
<dbReference type="RefSeq" id="WP_168451257.1">
    <property type="nucleotide sequence ID" value="NZ_JAAWWK010000005.1"/>
</dbReference>
<comment type="caution">
    <text evidence="2">The sequence shown here is derived from an EMBL/GenBank/DDBJ whole genome shotgun (WGS) entry which is preliminary data.</text>
</comment>
<dbReference type="PANTHER" id="PTHR11614">
    <property type="entry name" value="PHOSPHOLIPASE-RELATED"/>
    <property type="match status" value="1"/>
</dbReference>
<dbReference type="InterPro" id="IPR022742">
    <property type="entry name" value="Hydrolase_4"/>
</dbReference>
<dbReference type="SUPFAM" id="SSF53474">
    <property type="entry name" value="alpha/beta-Hydrolases"/>
    <property type="match status" value="1"/>
</dbReference>
<dbReference type="EMBL" id="JAAWWK010000005">
    <property type="protein sequence ID" value="NKI18747.1"/>
    <property type="molecule type" value="Genomic_DNA"/>
</dbReference>
<feature type="domain" description="Serine aminopeptidase S33" evidence="1">
    <location>
        <begin position="75"/>
        <end position="299"/>
    </location>
</feature>
<keyword evidence="3" id="KW-1185">Reference proteome</keyword>
<organism evidence="2 3">
    <name type="scientific">Spongiibacter thalassae</name>
    <dbReference type="NCBI Taxonomy" id="2721624"/>
    <lineage>
        <taxon>Bacteria</taxon>
        <taxon>Pseudomonadati</taxon>
        <taxon>Pseudomonadota</taxon>
        <taxon>Gammaproteobacteria</taxon>
        <taxon>Cellvibrionales</taxon>
        <taxon>Spongiibacteraceae</taxon>
        <taxon>Spongiibacter</taxon>
    </lineage>
</organism>
<reference evidence="2 3" key="1">
    <citation type="submission" date="2020-04" db="EMBL/GenBank/DDBJ databases">
        <authorList>
            <person name="Yoon J."/>
        </authorList>
    </citation>
    <scope>NUCLEOTIDE SEQUENCE [LARGE SCALE GENOMIC DNA]</scope>
    <source>
        <strain evidence="2 3">KMU-166</strain>
    </source>
</reference>
<sequence>MYWPERVDQTALPELLPLSTESTVNSLPWLGEYCAYYGIDYEKDYDGLRHYIGYVEVGQDRLATQVFSLPGARYTAVVVHGYYDHVGLFNNVIEYCLRHECSVVAFDLPGHGLSSGERASIDSFQRYRQALVGVLGEVGGFNLPTTQIAIGQSTGCAVLGSHLLDGGGEDFAKVVLLAPLVRPCGWRSGSLVYPFVRLFMSSLPRRFADNSDDQAFLEFLRERDPLQPRILPLDWVGALRKWLPWFEKLPSTDTEVLIIQGDADETVDWRYNLPVLRKKYRQLSEVLIPGARHHLVKEGEAYRALVWQACDDFLFDSKS</sequence>
<dbReference type="Pfam" id="PF12146">
    <property type="entry name" value="Hydrolase_4"/>
    <property type="match status" value="1"/>
</dbReference>
<accession>A0ABX1GK66</accession>
<evidence type="ECO:0000313" key="3">
    <source>
        <dbReference type="Proteomes" id="UP000765845"/>
    </source>
</evidence>
<dbReference type="Proteomes" id="UP000765845">
    <property type="component" value="Unassembled WGS sequence"/>
</dbReference>
<dbReference type="InterPro" id="IPR029058">
    <property type="entry name" value="AB_hydrolase_fold"/>
</dbReference>
<dbReference type="GO" id="GO:0016787">
    <property type="term" value="F:hydrolase activity"/>
    <property type="evidence" value="ECO:0007669"/>
    <property type="project" value="UniProtKB-KW"/>
</dbReference>
<evidence type="ECO:0000313" key="2">
    <source>
        <dbReference type="EMBL" id="NKI18747.1"/>
    </source>
</evidence>
<gene>
    <name evidence="2" type="ORF">HCU74_15145</name>
</gene>
<proteinExistence type="predicted"/>
<evidence type="ECO:0000259" key="1">
    <source>
        <dbReference type="Pfam" id="PF12146"/>
    </source>
</evidence>